<organism evidence="1 2">
    <name type="scientific">Pseudomonas amygdali pv. tabaci</name>
    <name type="common">Pseudomonas syringae pv. tabaci</name>
    <dbReference type="NCBI Taxonomy" id="322"/>
    <lineage>
        <taxon>Bacteria</taxon>
        <taxon>Pseudomonadati</taxon>
        <taxon>Pseudomonadota</taxon>
        <taxon>Gammaproteobacteria</taxon>
        <taxon>Pseudomonadales</taxon>
        <taxon>Pseudomonadaceae</taxon>
        <taxon>Pseudomonas</taxon>
        <taxon>Pseudomonas amygdali</taxon>
    </lineage>
</organism>
<evidence type="ECO:0000313" key="2">
    <source>
        <dbReference type="Proteomes" id="UP000280350"/>
    </source>
</evidence>
<accession>A0AAX1VMB1</accession>
<dbReference type="EMBL" id="RBNX01000240">
    <property type="protein sequence ID" value="RML75143.1"/>
    <property type="molecule type" value="Genomic_DNA"/>
</dbReference>
<dbReference type="Proteomes" id="UP000280350">
    <property type="component" value="Unassembled WGS sequence"/>
</dbReference>
<proteinExistence type="predicted"/>
<evidence type="ECO:0000313" key="1">
    <source>
        <dbReference type="EMBL" id="RML75143.1"/>
    </source>
</evidence>
<dbReference type="AlphaFoldDB" id="A0AAX1VMB1"/>
<comment type="caution">
    <text evidence="1">The sequence shown here is derived from an EMBL/GenBank/DDBJ whole genome shotgun (WGS) entry which is preliminary data.</text>
</comment>
<gene>
    <name evidence="1" type="ORF">ALQ89_06486</name>
</gene>
<sequence>MQGTTKMKICPGSISGNETAMTIKHQSPFKEGEVLQIQKRLLDSARIRHAENMVKREAYRALFGDEWFEGEAVDTDLSDDKLSADLNALLDECPMERSAIKPDEPGKCPAIEPGLFAGAPSYRVATSATPRQESGQAIHSLDEQRIPRPAILAKLRVNAKSGRSNRLGQALSTPGRAGLIASFSLSHAAHVVAINKLHPDVDHDQLEALLRIDAFIQKLVRDYQGAGELPEWEKFVSPEIKQFFRIFHLCGKPDSKTLTIRLDHKMAEAALVAPRGPANYLAAIIKRTLAKLGIETDLTFNLEFNHTGRAENHPAHIHGTLCIPNDRVDEVTEALRNALAEGYRQRYKNLAVHIEKPRSARAWAAYCIKEYDNTASKLTNDRGRKNRPEYSNRKLTQDAKAFYKNISAWLGE</sequence>
<protein>
    <submittedName>
        <fullName evidence="1">Uncharacterized protein</fullName>
    </submittedName>
</protein>
<reference evidence="1 2" key="1">
    <citation type="submission" date="2018-08" db="EMBL/GenBank/DDBJ databases">
        <title>Recombination of ecologically and evolutionarily significant loci maintains genetic cohesion in the Pseudomonas syringae species complex.</title>
        <authorList>
            <person name="Dillon M."/>
            <person name="Thakur S."/>
            <person name="Almeida R.N.D."/>
            <person name="Weir B.S."/>
            <person name="Guttman D.S."/>
        </authorList>
    </citation>
    <scope>NUCLEOTIDE SEQUENCE [LARGE SCALE GENOMIC DNA]</scope>
    <source>
        <strain evidence="1 2">ICMP 2851</strain>
    </source>
</reference>
<name>A0AAX1VMB1_PSEAJ</name>